<keyword evidence="2" id="KW-1185">Reference proteome</keyword>
<dbReference type="Proteomes" id="UP001596226">
    <property type="component" value="Unassembled WGS sequence"/>
</dbReference>
<organism evidence="1 2">
    <name type="scientific">Micromonospora vulcania</name>
    <dbReference type="NCBI Taxonomy" id="1441873"/>
    <lineage>
        <taxon>Bacteria</taxon>
        <taxon>Bacillati</taxon>
        <taxon>Actinomycetota</taxon>
        <taxon>Actinomycetes</taxon>
        <taxon>Micromonosporales</taxon>
        <taxon>Micromonosporaceae</taxon>
        <taxon>Micromonospora</taxon>
    </lineage>
</organism>
<comment type="caution">
    <text evidence="1">The sequence shown here is derived from an EMBL/GenBank/DDBJ whole genome shotgun (WGS) entry which is preliminary data.</text>
</comment>
<dbReference type="RefSeq" id="WP_377514751.1">
    <property type="nucleotide sequence ID" value="NZ_JBHSQS010000017.1"/>
</dbReference>
<accession>A0ABW1HB23</accession>
<evidence type="ECO:0000313" key="1">
    <source>
        <dbReference type="EMBL" id="MFC5926498.1"/>
    </source>
</evidence>
<gene>
    <name evidence="1" type="ORF">ACFQGL_24480</name>
</gene>
<evidence type="ECO:0000313" key="2">
    <source>
        <dbReference type="Proteomes" id="UP001596226"/>
    </source>
</evidence>
<reference evidence="2" key="1">
    <citation type="journal article" date="2019" name="Int. J. Syst. Evol. Microbiol.">
        <title>The Global Catalogue of Microorganisms (GCM) 10K type strain sequencing project: providing services to taxonomists for standard genome sequencing and annotation.</title>
        <authorList>
            <consortium name="The Broad Institute Genomics Platform"/>
            <consortium name="The Broad Institute Genome Sequencing Center for Infectious Disease"/>
            <person name="Wu L."/>
            <person name="Ma J."/>
        </authorList>
    </citation>
    <scope>NUCLEOTIDE SEQUENCE [LARGE SCALE GENOMIC DNA]</scope>
    <source>
        <strain evidence="2">CGMCC 4.7144</strain>
    </source>
</reference>
<name>A0ABW1HB23_9ACTN</name>
<proteinExistence type="predicted"/>
<dbReference type="InterPro" id="IPR036271">
    <property type="entry name" value="Tet_transcr_reg_TetR-rel_C_sf"/>
</dbReference>
<protein>
    <submittedName>
        <fullName evidence="1">TetR family transcriptional regulator C-terminal domain-containing protein</fullName>
    </submittedName>
</protein>
<sequence length="89" mass="8959">MQGGTACGTENSAIAEFLAASRLGGEAALAARFARAVDEGDLPPDADPATLARFLSVVTEGHAVHAAAGVPRGQLEQWVDNPSSGCPGQ</sequence>
<dbReference type="EMBL" id="JBHSQS010000017">
    <property type="protein sequence ID" value="MFC5926498.1"/>
    <property type="molecule type" value="Genomic_DNA"/>
</dbReference>
<dbReference type="SUPFAM" id="SSF48498">
    <property type="entry name" value="Tetracyclin repressor-like, C-terminal domain"/>
    <property type="match status" value="1"/>
</dbReference>
<dbReference type="Gene3D" id="1.10.357.10">
    <property type="entry name" value="Tetracycline Repressor, domain 2"/>
    <property type="match status" value="1"/>
</dbReference>